<reference evidence="1 2" key="1">
    <citation type="journal article" date="2020" name="Cell">
        <title>Large-Scale Comparative Analyses of Tick Genomes Elucidate Their Genetic Diversity and Vector Capacities.</title>
        <authorList>
            <consortium name="Tick Genome and Microbiome Consortium (TIGMIC)"/>
            <person name="Jia N."/>
            <person name="Wang J."/>
            <person name="Shi W."/>
            <person name="Du L."/>
            <person name="Sun Y."/>
            <person name="Zhan W."/>
            <person name="Jiang J.F."/>
            <person name="Wang Q."/>
            <person name="Zhang B."/>
            <person name="Ji P."/>
            <person name="Bell-Sakyi L."/>
            <person name="Cui X.M."/>
            <person name="Yuan T.T."/>
            <person name="Jiang B.G."/>
            <person name="Yang W.F."/>
            <person name="Lam T.T."/>
            <person name="Chang Q.C."/>
            <person name="Ding S.J."/>
            <person name="Wang X.J."/>
            <person name="Zhu J.G."/>
            <person name="Ruan X.D."/>
            <person name="Zhao L."/>
            <person name="Wei J.T."/>
            <person name="Ye R.Z."/>
            <person name="Que T.C."/>
            <person name="Du C.H."/>
            <person name="Zhou Y.H."/>
            <person name="Cheng J.X."/>
            <person name="Dai P.F."/>
            <person name="Guo W.B."/>
            <person name="Han X.H."/>
            <person name="Huang E.J."/>
            <person name="Li L.F."/>
            <person name="Wei W."/>
            <person name="Gao Y.C."/>
            <person name="Liu J.Z."/>
            <person name="Shao H.Z."/>
            <person name="Wang X."/>
            <person name="Wang C.C."/>
            <person name="Yang T.C."/>
            <person name="Huo Q.B."/>
            <person name="Li W."/>
            <person name="Chen H.Y."/>
            <person name="Chen S.E."/>
            <person name="Zhou L.G."/>
            <person name="Ni X.B."/>
            <person name="Tian J.H."/>
            <person name="Sheng Y."/>
            <person name="Liu T."/>
            <person name="Pan Y.S."/>
            <person name="Xia L.Y."/>
            <person name="Li J."/>
            <person name="Zhao F."/>
            <person name="Cao W.C."/>
        </authorList>
    </citation>
    <scope>NUCLEOTIDE SEQUENCE [LARGE SCALE GENOMIC DNA]</scope>
    <source>
        <strain evidence="1">Iper-2018</strain>
    </source>
</reference>
<keyword evidence="2" id="KW-1185">Reference proteome</keyword>
<dbReference type="EMBL" id="JABSTQ010009039">
    <property type="protein sequence ID" value="KAG0433660.1"/>
    <property type="molecule type" value="Genomic_DNA"/>
</dbReference>
<evidence type="ECO:0000313" key="2">
    <source>
        <dbReference type="Proteomes" id="UP000805193"/>
    </source>
</evidence>
<accession>A0AC60QHD4</accession>
<sequence>MEQNGWRIEAIPSHGVFVPRFRTNQLVRATRSLASDEAARYCGTQTDACPVSGVSSLQPRRRLPSRIEEACLTAGEAISFIFLPQPDAAVPRAPPLSVPSSGSEGTDSLEAASFIRGR</sequence>
<evidence type="ECO:0000313" key="1">
    <source>
        <dbReference type="EMBL" id="KAG0433660.1"/>
    </source>
</evidence>
<organism evidence="1 2">
    <name type="scientific">Ixodes persulcatus</name>
    <name type="common">Taiga tick</name>
    <dbReference type="NCBI Taxonomy" id="34615"/>
    <lineage>
        <taxon>Eukaryota</taxon>
        <taxon>Metazoa</taxon>
        <taxon>Ecdysozoa</taxon>
        <taxon>Arthropoda</taxon>
        <taxon>Chelicerata</taxon>
        <taxon>Arachnida</taxon>
        <taxon>Acari</taxon>
        <taxon>Parasitiformes</taxon>
        <taxon>Ixodida</taxon>
        <taxon>Ixodoidea</taxon>
        <taxon>Ixodidae</taxon>
        <taxon>Ixodinae</taxon>
        <taxon>Ixodes</taxon>
    </lineage>
</organism>
<dbReference type="Proteomes" id="UP000805193">
    <property type="component" value="Unassembled WGS sequence"/>
</dbReference>
<proteinExistence type="predicted"/>
<gene>
    <name evidence="1" type="ORF">HPB47_019697</name>
</gene>
<name>A0AC60QHD4_IXOPE</name>
<protein>
    <submittedName>
        <fullName evidence="1">Uncharacterized protein</fullName>
    </submittedName>
</protein>
<comment type="caution">
    <text evidence="1">The sequence shown here is derived from an EMBL/GenBank/DDBJ whole genome shotgun (WGS) entry which is preliminary data.</text>
</comment>